<feature type="region of interest" description="Disordered" evidence="1">
    <location>
        <begin position="188"/>
        <end position="272"/>
    </location>
</feature>
<evidence type="ECO:0000256" key="1">
    <source>
        <dbReference type="SAM" id="MobiDB-lite"/>
    </source>
</evidence>
<organism evidence="2 3">
    <name type="scientific">Betta splendens</name>
    <name type="common">Siamese fighting fish</name>
    <dbReference type="NCBI Taxonomy" id="158456"/>
    <lineage>
        <taxon>Eukaryota</taxon>
        <taxon>Metazoa</taxon>
        <taxon>Chordata</taxon>
        <taxon>Craniata</taxon>
        <taxon>Vertebrata</taxon>
        <taxon>Euteleostomi</taxon>
        <taxon>Actinopterygii</taxon>
        <taxon>Neopterygii</taxon>
        <taxon>Teleostei</taxon>
        <taxon>Neoteleostei</taxon>
        <taxon>Acanthomorphata</taxon>
        <taxon>Anabantaria</taxon>
        <taxon>Anabantiformes</taxon>
        <taxon>Anabantoidei</taxon>
        <taxon>Osphronemidae</taxon>
        <taxon>Betta</taxon>
    </lineage>
</organism>
<keyword evidence="2" id="KW-1185">Reference proteome</keyword>
<feature type="compositionally biased region" description="Low complexity" evidence="1">
    <location>
        <begin position="204"/>
        <end position="220"/>
    </location>
</feature>
<dbReference type="AlphaFoldDB" id="A0A6P7P895"/>
<gene>
    <name evidence="3" type="primary">zbbx</name>
</gene>
<name>A0A6P7P895_BETSP</name>
<feature type="compositionally biased region" description="Low complexity" evidence="1">
    <location>
        <begin position="235"/>
        <end position="244"/>
    </location>
</feature>
<dbReference type="KEGG" id="bspl:114868244"/>
<feature type="compositionally biased region" description="Polar residues" evidence="1">
    <location>
        <begin position="330"/>
        <end position="339"/>
    </location>
</feature>
<protein>
    <submittedName>
        <fullName evidence="3">Uncharacterized protein zbbx isoform X1</fullName>
    </submittedName>
</protein>
<evidence type="ECO:0000313" key="2">
    <source>
        <dbReference type="Proteomes" id="UP000515150"/>
    </source>
</evidence>
<feature type="region of interest" description="Disordered" evidence="1">
    <location>
        <begin position="600"/>
        <end position="620"/>
    </location>
</feature>
<dbReference type="InParanoid" id="A0A6P7P895"/>
<accession>A0A6P7P895</accession>
<dbReference type="RefSeq" id="XP_029026320.1">
    <property type="nucleotide sequence ID" value="XM_029170487.3"/>
</dbReference>
<dbReference type="CTD" id="79740"/>
<feature type="region of interest" description="Disordered" evidence="1">
    <location>
        <begin position="317"/>
        <end position="342"/>
    </location>
</feature>
<dbReference type="GeneID" id="114868244"/>
<dbReference type="Proteomes" id="UP000515150">
    <property type="component" value="Chromosome 13"/>
</dbReference>
<feature type="region of interest" description="Disordered" evidence="1">
    <location>
        <begin position="397"/>
        <end position="431"/>
    </location>
</feature>
<dbReference type="OrthoDB" id="6226111at2759"/>
<evidence type="ECO:0000313" key="3">
    <source>
        <dbReference type="RefSeq" id="XP_029026320.1"/>
    </source>
</evidence>
<reference evidence="3" key="1">
    <citation type="submission" date="2025-08" db="UniProtKB">
        <authorList>
            <consortium name="RefSeq"/>
        </authorList>
    </citation>
    <scope>IDENTIFICATION</scope>
</reference>
<feature type="region of interest" description="Disordered" evidence="1">
    <location>
        <begin position="82"/>
        <end position="104"/>
    </location>
</feature>
<dbReference type="InterPro" id="IPR037688">
    <property type="entry name" value="ZBBX"/>
</dbReference>
<dbReference type="PANTHER" id="PTHR28634">
    <property type="entry name" value="ZINC FINGER B-BOX DOMAIN-CONTAINING PROTEIN 1"/>
    <property type="match status" value="1"/>
</dbReference>
<sequence>MWTPVRPVSVSAIATQVDLPLEKGTEGRIRGKEVGRTPVMVEFKQHSLTYIDRLLLKRHHRTPAETYPTSLEFFRDLKSNIHSEEEEEETTNSLTGSQTKDTAKDSFTAEEEDFHDYYTSLFAVSASRDRVDPQSTTPQSCLVIEVLDETDNDINGSLAEDNKVVPSVQWSSSSGRTASQTTLTSVMSYKSEPPACPTAETPRSSKSSSKTPSSKAQTTSLSATAPKSEADQRSPHPLSSRSLPQFHSEIRKFSPSCSPSHKGSDSYLLPKPTQSSQFLLEPVSCTRPSQSPPATLESPQHSSCVPEYLLSADQVPDSQSFVTPKPNPKSLKQSPSESTPPDLLACTESKSLDTFSTYKSTSAYVNTRVSKSWTSSELSFDGGDEISSDCLGLALHEEDSSDEEPQMLRHVTRGRSRGEERGNPAKSHLADAFVPADAEREEDFQTDEPEQLSEPSMVLHSQSAGSGSELLCDLHEFMPLGLDMDCGHSDTPGRTHSDPLLTCQTSLSDSNRTKLLPAFRPLSRAAQEIMEICNVDQTGCEDPDLDTDTTAHTLQSLEQELRLLANVSEIAAAASVVGAGNSGSLDHGGNLNLNWGRVSEEQKEEQEAAQQDMQSVLFLS</sequence>
<dbReference type="PANTHER" id="PTHR28634:SF1">
    <property type="entry name" value="ZINC FINGER B-BOX DOMAIN-CONTAINING PROTEIN 1"/>
    <property type="match status" value="1"/>
</dbReference>
<proteinExistence type="predicted"/>
<feature type="compositionally biased region" description="Polar residues" evidence="1">
    <location>
        <begin position="91"/>
        <end position="100"/>
    </location>
</feature>